<name>V7IHD7_SALET</name>
<feature type="region of interest" description="Disordered" evidence="1">
    <location>
        <begin position="24"/>
        <end position="45"/>
    </location>
</feature>
<protein>
    <submittedName>
        <fullName evidence="2">Uncharacterized protein</fullName>
    </submittedName>
</protein>
<reference evidence="2 3" key="1">
    <citation type="journal article" date="2014" name="Genome Announc.">
        <title>Whole-Genome Sequencing of Salmonella enterica subsp. enterica Serovar Cubana Strains Isolated from Agricultural Sources.</title>
        <authorList>
            <person name="Benahmed F.H."/>
            <person name="Gopinath G.R."/>
            <person name="Wang H."/>
            <person name="Jean-Gilles Beaubrun J."/>
            <person name="Grim C."/>
            <person name="Cheng C.M."/>
            <person name="McClelland M."/>
            <person name="Ayers S."/>
            <person name="Abbott J."/>
            <person name="Desai P."/>
            <person name="Frye J.G."/>
            <person name="Weinstock G."/>
            <person name="Hammack T.S."/>
            <person name="Hanes D.E."/>
            <person name="Rasmussen M.A."/>
            <person name="Davidson M.K."/>
        </authorList>
    </citation>
    <scope>NUCLEOTIDE SEQUENCE [LARGE SCALE GENOMIC DNA]</scope>
    <source>
        <strain evidence="2">76814</strain>
    </source>
</reference>
<comment type="caution">
    <text evidence="2">The sequence shown here is derived from an EMBL/GenBank/DDBJ whole genome shotgun (WGS) entry which is preliminary data.</text>
</comment>
<sequence>MPKLVTETVQKVFPAPAGINRNGCRGSRRCGRVPRASGDKPVCRD</sequence>
<gene>
    <name evidence="2" type="ORF">A628_05251</name>
</gene>
<dbReference type="AlphaFoldDB" id="V7IHD7"/>
<dbReference type="Proteomes" id="UP000018534">
    <property type="component" value="Unassembled WGS sequence"/>
</dbReference>
<organism evidence="2 3">
    <name type="scientific">Salmonella enterica subsp. enterica serovar Cubana str. 76814</name>
    <dbReference type="NCBI Taxonomy" id="1192560"/>
    <lineage>
        <taxon>Bacteria</taxon>
        <taxon>Pseudomonadati</taxon>
        <taxon>Pseudomonadota</taxon>
        <taxon>Gammaproteobacteria</taxon>
        <taxon>Enterobacterales</taxon>
        <taxon>Enterobacteriaceae</taxon>
        <taxon>Salmonella</taxon>
    </lineage>
</organism>
<dbReference type="HOGENOM" id="CLU_3205030_0_0_6"/>
<dbReference type="EMBL" id="AZGR01000182">
    <property type="protein sequence ID" value="ETA84739.1"/>
    <property type="molecule type" value="Genomic_DNA"/>
</dbReference>
<evidence type="ECO:0000313" key="2">
    <source>
        <dbReference type="EMBL" id="ETA84739.1"/>
    </source>
</evidence>
<evidence type="ECO:0000313" key="3">
    <source>
        <dbReference type="Proteomes" id="UP000018534"/>
    </source>
</evidence>
<proteinExistence type="predicted"/>
<evidence type="ECO:0000256" key="1">
    <source>
        <dbReference type="SAM" id="MobiDB-lite"/>
    </source>
</evidence>
<accession>V7IHD7</accession>